<feature type="transmembrane region" description="Helical" evidence="1">
    <location>
        <begin position="133"/>
        <end position="154"/>
    </location>
</feature>
<keyword evidence="1" id="KW-0812">Transmembrane</keyword>
<feature type="transmembrane region" description="Helical" evidence="1">
    <location>
        <begin position="69"/>
        <end position="97"/>
    </location>
</feature>
<accession>I2F4Y1</accession>
<dbReference type="GeneID" id="87107101"/>
<name>I2F4Y1_9BACT</name>
<dbReference type="HOGENOM" id="CLU_119095_0_0_0"/>
<dbReference type="Proteomes" id="UP000002881">
    <property type="component" value="Chromosome"/>
</dbReference>
<gene>
    <name evidence="2" type="ORF">Theba_1296</name>
</gene>
<sequence>MTEKIEAYFMKEFSEKAGRIAVFSLGLLIPFYQVRMIFLFLLAMSLLPSDIQHKRLGSLLALPYSRQELFWISYLFLIAMSVVTQVIGMALFGAQLISSMNVYWLSMVIGSISFSTAYYAVSMISVTAGLDNFGIPFLVLIADLIAGGVGNRFSNPYFYASPAHEGNVWISGAVSLVVLLVANYLFVKKGVQK</sequence>
<keyword evidence="1" id="KW-1133">Transmembrane helix</keyword>
<dbReference type="AlphaFoldDB" id="I2F4Y1"/>
<dbReference type="RefSeq" id="WP_014730960.1">
    <property type="nucleotide sequence ID" value="NC_017934.1"/>
</dbReference>
<evidence type="ECO:0000313" key="3">
    <source>
        <dbReference type="Proteomes" id="UP000002881"/>
    </source>
</evidence>
<keyword evidence="1" id="KW-0472">Membrane</keyword>
<proteinExistence type="predicted"/>
<protein>
    <recommendedName>
        <fullName evidence="4">ABC-2 family transporter protein</fullName>
    </recommendedName>
</protein>
<dbReference type="KEGG" id="mpg:Theba_1296"/>
<reference evidence="2 3" key="1">
    <citation type="journal article" date="2012" name="Genome Biol. Evol.">
        <title>Genome Sequence of the Mesophilic Thermotogales Bacterium Mesotoga prima MesG1.Ag.4.2 Reveals the Largest Thermotogales Genome To Date.</title>
        <authorList>
            <person name="Zhaxybayeva O."/>
            <person name="Swithers K.S."/>
            <person name="Foght J."/>
            <person name="Green A.G."/>
            <person name="Bruce D."/>
            <person name="Detter C."/>
            <person name="Han S."/>
            <person name="Teshima H."/>
            <person name="Han J."/>
            <person name="Woyke T."/>
            <person name="Pitluck S."/>
            <person name="Nolan M."/>
            <person name="Ivanova N."/>
            <person name="Pati A."/>
            <person name="Land M.L."/>
            <person name="Dlutek M."/>
            <person name="Doolittle W.F."/>
            <person name="Noll K.M."/>
            <person name="Nesbo C.L."/>
        </authorList>
    </citation>
    <scope>NUCLEOTIDE SEQUENCE [LARGE SCALE GENOMIC DNA]</scope>
    <source>
        <strain evidence="3">mesG1.Ag.4.2</strain>
    </source>
</reference>
<dbReference type="STRING" id="660470.Theba_1296"/>
<dbReference type="eggNOG" id="ENOG50309QR">
    <property type="taxonomic scope" value="Bacteria"/>
</dbReference>
<feature type="transmembrane region" description="Helical" evidence="1">
    <location>
        <begin position="20"/>
        <end position="48"/>
    </location>
</feature>
<evidence type="ECO:0008006" key="4">
    <source>
        <dbReference type="Google" id="ProtNLM"/>
    </source>
</evidence>
<organism evidence="2 3">
    <name type="scientific">Mesotoga prima MesG1.Ag.4.2</name>
    <dbReference type="NCBI Taxonomy" id="660470"/>
    <lineage>
        <taxon>Bacteria</taxon>
        <taxon>Thermotogati</taxon>
        <taxon>Thermotogota</taxon>
        <taxon>Thermotogae</taxon>
        <taxon>Kosmotogales</taxon>
        <taxon>Kosmotogaceae</taxon>
        <taxon>Mesotoga</taxon>
    </lineage>
</organism>
<feature type="transmembrane region" description="Helical" evidence="1">
    <location>
        <begin position="166"/>
        <end position="187"/>
    </location>
</feature>
<keyword evidence="3" id="KW-1185">Reference proteome</keyword>
<dbReference type="EMBL" id="CP003532">
    <property type="protein sequence ID" value="AFK06984.1"/>
    <property type="molecule type" value="Genomic_DNA"/>
</dbReference>
<evidence type="ECO:0000256" key="1">
    <source>
        <dbReference type="SAM" id="Phobius"/>
    </source>
</evidence>
<feature type="transmembrane region" description="Helical" evidence="1">
    <location>
        <begin position="103"/>
        <end position="121"/>
    </location>
</feature>
<evidence type="ECO:0000313" key="2">
    <source>
        <dbReference type="EMBL" id="AFK06984.1"/>
    </source>
</evidence>